<dbReference type="PANTHER" id="PTHR10680">
    <property type="entry name" value="PEPTIDYL-GLYCINE ALPHA-AMIDATING MONOOXYGENASE"/>
    <property type="match status" value="1"/>
</dbReference>
<feature type="repeat" description="NHL" evidence="9">
    <location>
        <begin position="180"/>
        <end position="224"/>
    </location>
</feature>
<dbReference type="Pfam" id="PF01436">
    <property type="entry name" value="NHL"/>
    <property type="match status" value="1"/>
</dbReference>
<evidence type="ECO:0000256" key="1">
    <source>
        <dbReference type="ARBA" id="ARBA00001947"/>
    </source>
</evidence>
<keyword evidence="3" id="KW-0479">Metal-binding</keyword>
<evidence type="ECO:0000256" key="5">
    <source>
        <dbReference type="ARBA" id="ARBA00022737"/>
    </source>
</evidence>
<evidence type="ECO:0000256" key="10">
    <source>
        <dbReference type="SAM" id="SignalP"/>
    </source>
</evidence>
<evidence type="ECO:0000313" key="11">
    <source>
        <dbReference type="EMBL" id="BES89902.1"/>
    </source>
</evidence>
<organism evidence="11 12">
    <name type="scientific">Nesidiocoris tenuis</name>
    <dbReference type="NCBI Taxonomy" id="355587"/>
    <lineage>
        <taxon>Eukaryota</taxon>
        <taxon>Metazoa</taxon>
        <taxon>Ecdysozoa</taxon>
        <taxon>Arthropoda</taxon>
        <taxon>Hexapoda</taxon>
        <taxon>Insecta</taxon>
        <taxon>Pterygota</taxon>
        <taxon>Neoptera</taxon>
        <taxon>Paraneoptera</taxon>
        <taxon>Hemiptera</taxon>
        <taxon>Heteroptera</taxon>
        <taxon>Panheteroptera</taxon>
        <taxon>Cimicomorpha</taxon>
        <taxon>Miridae</taxon>
        <taxon>Dicyphina</taxon>
        <taxon>Nesidiocoris</taxon>
    </lineage>
</organism>
<dbReference type="InterPro" id="IPR001258">
    <property type="entry name" value="NHL_repeat"/>
</dbReference>
<keyword evidence="11" id="KW-0503">Monooxygenase</keyword>
<reference evidence="11 12" key="1">
    <citation type="submission" date="2023-09" db="EMBL/GenBank/DDBJ databases">
        <title>Nesidiocoris tenuis whole genome shotgun sequence.</title>
        <authorList>
            <person name="Shibata T."/>
            <person name="Shimoda M."/>
            <person name="Kobayashi T."/>
            <person name="Uehara T."/>
        </authorList>
    </citation>
    <scope>NUCLEOTIDE SEQUENCE [LARGE SCALE GENOMIC DNA]</scope>
    <source>
        <strain evidence="11 12">Japan</strain>
    </source>
</reference>
<evidence type="ECO:0000256" key="6">
    <source>
        <dbReference type="ARBA" id="ARBA00023157"/>
    </source>
</evidence>
<sequence>MFQRRSDWVPLLLIFTLTAAGVVVGSDIREIFYSRIRDILDTPPFDQEYSLTSPTKHPVEVKNWGSQLEGKVGQVSGVSVNNFFQPVIFHRGPRSWDARNQLFNNSNYYIRLEDGPIQEDTILILRPEDGSIAESWGKGLFYLPHGITIDHHDNTWVTDIAMHQVLKFSSKDRNVPKLRLGELFVPGSSETQFCKPTSVAIAMSGEIFVADGYCNNRIMKFSHPGKLIRIFPQNEEFLSLLIPHSITLMHSVNLLCVADRENMRVACLDAELCSNMKRSSSSFTIHQPDLGRVFGIASIGNLSYAVNGPTSSHIPIQGFTIDPLGERIVDHWKPLSKDFSNPHDIAISPDGKALYVSEIGPNKVWKFTIDHQPAYEISYRSKHC</sequence>
<dbReference type="EMBL" id="AP028910">
    <property type="protein sequence ID" value="BES89902.1"/>
    <property type="molecule type" value="Genomic_DNA"/>
</dbReference>
<evidence type="ECO:0000256" key="4">
    <source>
        <dbReference type="ARBA" id="ARBA00022729"/>
    </source>
</evidence>
<dbReference type="GO" id="GO:0004497">
    <property type="term" value="F:monooxygenase activity"/>
    <property type="evidence" value="ECO:0007669"/>
    <property type="project" value="UniProtKB-KW"/>
</dbReference>
<dbReference type="EC" id="4.3.2.5" evidence="2"/>
<keyword evidence="11" id="KW-0560">Oxidoreductase</keyword>
<keyword evidence="5" id="KW-0677">Repeat</keyword>
<feature type="signal peptide" evidence="10">
    <location>
        <begin position="1"/>
        <end position="25"/>
    </location>
</feature>
<dbReference type="Gene3D" id="2.120.10.30">
    <property type="entry name" value="TolB, C-terminal domain"/>
    <property type="match status" value="1"/>
</dbReference>
<name>A0ABN7AHU5_9HEMI</name>
<keyword evidence="8" id="KW-0456">Lyase</keyword>
<dbReference type="PRINTS" id="PR00790">
    <property type="entry name" value="PAMONOXGNASE"/>
</dbReference>
<dbReference type="InterPro" id="IPR000720">
    <property type="entry name" value="PHM/PAL"/>
</dbReference>
<dbReference type="PROSITE" id="PS51125">
    <property type="entry name" value="NHL"/>
    <property type="match status" value="1"/>
</dbReference>
<keyword evidence="6" id="KW-1015">Disulfide bond</keyword>
<dbReference type="InterPro" id="IPR011042">
    <property type="entry name" value="6-blade_b-propeller_TolB-like"/>
</dbReference>
<dbReference type="Proteomes" id="UP001307889">
    <property type="component" value="Chromosome 2"/>
</dbReference>
<evidence type="ECO:0000256" key="9">
    <source>
        <dbReference type="PROSITE-ProRule" id="PRU00504"/>
    </source>
</evidence>
<dbReference type="SUPFAM" id="SSF63829">
    <property type="entry name" value="Calcium-dependent phosphotriesterase"/>
    <property type="match status" value="1"/>
</dbReference>
<proteinExistence type="predicted"/>
<evidence type="ECO:0000256" key="7">
    <source>
        <dbReference type="ARBA" id="ARBA00023180"/>
    </source>
</evidence>
<keyword evidence="4 10" id="KW-0732">Signal</keyword>
<protein>
    <recommendedName>
        <fullName evidence="2">peptidylamidoglycolate lyase</fullName>
        <ecNumber evidence="2">4.3.2.5</ecNumber>
    </recommendedName>
</protein>
<gene>
    <name evidence="11" type="ORF">NTJ_02709</name>
</gene>
<evidence type="ECO:0000256" key="2">
    <source>
        <dbReference type="ARBA" id="ARBA00012343"/>
    </source>
</evidence>
<keyword evidence="12" id="KW-1185">Reference proteome</keyword>
<accession>A0ABN7AHU5</accession>
<comment type="cofactor">
    <cofactor evidence="1">
        <name>Zn(2+)</name>
        <dbReference type="ChEBI" id="CHEBI:29105"/>
    </cofactor>
</comment>
<evidence type="ECO:0000256" key="3">
    <source>
        <dbReference type="ARBA" id="ARBA00022723"/>
    </source>
</evidence>
<dbReference type="CDD" id="cd14958">
    <property type="entry name" value="NHL_PAL_like"/>
    <property type="match status" value="1"/>
</dbReference>
<feature type="chain" id="PRO_5046574980" description="peptidylamidoglycolate lyase" evidence="10">
    <location>
        <begin position="26"/>
        <end position="384"/>
    </location>
</feature>
<evidence type="ECO:0000313" key="12">
    <source>
        <dbReference type="Proteomes" id="UP001307889"/>
    </source>
</evidence>
<dbReference type="PANTHER" id="PTHR10680:SF37">
    <property type="entry name" value="PEPTIDYL-ALPHA-HYDROXYGLYCINE ALPHA-AMIDATING LYASE 2"/>
    <property type="match status" value="1"/>
</dbReference>
<evidence type="ECO:0000256" key="8">
    <source>
        <dbReference type="ARBA" id="ARBA00023239"/>
    </source>
</evidence>
<keyword evidence="7" id="KW-0325">Glycoprotein</keyword>